<feature type="region of interest" description="Disordered" evidence="5">
    <location>
        <begin position="194"/>
        <end position="281"/>
    </location>
</feature>
<feature type="compositionally biased region" description="Basic and acidic residues" evidence="5">
    <location>
        <begin position="267"/>
        <end position="281"/>
    </location>
</feature>
<dbReference type="InterPro" id="IPR026992">
    <property type="entry name" value="DIOX_N"/>
</dbReference>
<keyword evidence="4" id="KW-0408">Iron</keyword>
<evidence type="ECO:0000313" key="8">
    <source>
        <dbReference type="Proteomes" id="UP001222027"/>
    </source>
</evidence>
<comment type="cofactor">
    <cofactor evidence="1">
        <name>L-ascorbate</name>
        <dbReference type="ChEBI" id="CHEBI:38290"/>
    </cofactor>
</comment>
<dbReference type="Pfam" id="PF14226">
    <property type="entry name" value="DIOX_N"/>
    <property type="match status" value="1"/>
</dbReference>
<dbReference type="InterPro" id="IPR050231">
    <property type="entry name" value="Iron_ascorbate_oxido_reductase"/>
</dbReference>
<dbReference type="EMBL" id="JAQQAF010000007">
    <property type="protein sequence ID" value="KAJ8471840.1"/>
    <property type="molecule type" value="Genomic_DNA"/>
</dbReference>
<dbReference type="PANTHER" id="PTHR47990">
    <property type="entry name" value="2-OXOGLUTARATE (2OG) AND FE(II)-DEPENDENT OXYGENASE SUPERFAMILY PROTEIN-RELATED"/>
    <property type="match status" value="1"/>
</dbReference>
<evidence type="ECO:0000256" key="5">
    <source>
        <dbReference type="SAM" id="MobiDB-lite"/>
    </source>
</evidence>
<dbReference type="Gene3D" id="2.60.120.330">
    <property type="entry name" value="B-lactam Antibiotic, Isopenicillin N Synthase, Chain"/>
    <property type="match status" value="1"/>
</dbReference>
<evidence type="ECO:0000259" key="6">
    <source>
        <dbReference type="Pfam" id="PF14226"/>
    </source>
</evidence>
<gene>
    <name evidence="7" type="ORF">OPV22_026183</name>
</gene>
<name>A0AAV8P8T5_ENSVE</name>
<keyword evidence="8" id="KW-1185">Reference proteome</keyword>
<keyword evidence="2" id="KW-0479">Metal-binding</keyword>
<dbReference type="InterPro" id="IPR027443">
    <property type="entry name" value="IPNS-like_sf"/>
</dbReference>
<evidence type="ECO:0000256" key="2">
    <source>
        <dbReference type="ARBA" id="ARBA00022723"/>
    </source>
</evidence>
<dbReference type="GO" id="GO:0046872">
    <property type="term" value="F:metal ion binding"/>
    <property type="evidence" value="ECO:0007669"/>
    <property type="project" value="UniProtKB-KW"/>
</dbReference>
<evidence type="ECO:0000313" key="7">
    <source>
        <dbReference type="EMBL" id="KAJ8471840.1"/>
    </source>
</evidence>
<evidence type="ECO:0000256" key="3">
    <source>
        <dbReference type="ARBA" id="ARBA00023002"/>
    </source>
</evidence>
<protein>
    <recommendedName>
        <fullName evidence="6">Non-haem dioxygenase N-terminal domain-containing protein</fullName>
    </recommendedName>
</protein>
<feature type="compositionally biased region" description="Basic and acidic residues" evidence="5">
    <location>
        <begin position="231"/>
        <end position="255"/>
    </location>
</feature>
<evidence type="ECO:0000256" key="4">
    <source>
        <dbReference type="ARBA" id="ARBA00023004"/>
    </source>
</evidence>
<proteinExistence type="predicted"/>
<evidence type="ECO:0000256" key="1">
    <source>
        <dbReference type="ARBA" id="ARBA00001961"/>
    </source>
</evidence>
<dbReference type="SUPFAM" id="SSF51197">
    <property type="entry name" value="Clavaminate synthase-like"/>
    <property type="match status" value="1"/>
</dbReference>
<feature type="compositionally biased region" description="Basic residues" evidence="5">
    <location>
        <begin position="214"/>
        <end position="230"/>
    </location>
</feature>
<dbReference type="Proteomes" id="UP001222027">
    <property type="component" value="Unassembled WGS sequence"/>
</dbReference>
<keyword evidence="3" id="KW-0560">Oxidoreductase</keyword>
<reference evidence="7 8" key="1">
    <citation type="submission" date="2022-12" db="EMBL/GenBank/DDBJ databases">
        <title>Chromosome-scale assembly of the Ensete ventricosum genome.</title>
        <authorList>
            <person name="Dussert Y."/>
            <person name="Stocks J."/>
            <person name="Wendawek A."/>
            <person name="Woldeyes F."/>
            <person name="Nichols R.A."/>
            <person name="Borrell J.S."/>
        </authorList>
    </citation>
    <scope>NUCLEOTIDE SEQUENCE [LARGE SCALE GENOMIC DNA]</scope>
    <source>
        <strain evidence="8">cv. Maze</strain>
        <tissue evidence="7">Seeds</tissue>
    </source>
</reference>
<feature type="domain" description="Non-haem dioxygenase N-terminal" evidence="6">
    <location>
        <begin position="44"/>
        <end position="149"/>
    </location>
</feature>
<comment type="caution">
    <text evidence="7">The sequence shown here is derived from an EMBL/GenBank/DDBJ whole genome shotgun (WGS) entry which is preliminary data.</text>
</comment>
<sequence length="304" mass="34703">MEVVESVQAIASLSLAIDDIPPEFVRSEHEQPGVTTYRGPAPEIPVIDLGDDDEGSAARAIADASQEWIFFQLVNHGVPVGAVRELQRVGAEFFELPQEEKERYAAAPGGLEGYVTRLQKDLEEKKAWVDFLFHNIWPPQRIDHRMWPKNPADYRKATDDYAKHLVGLVAKMLRSLSMGLGLEEAAHRDAVGGRDLEFPCSRSTTTRRLQGRPLVRRQVRPRRHHRPHRRPDRDTEQRRVQERAAPDHRDQREGEDVVAGVLLPSGRDGHRPAAAARELRRPCKRQDVKKYKDYAYCKLNKIPQ</sequence>
<organism evidence="7 8">
    <name type="scientific">Ensete ventricosum</name>
    <name type="common">Abyssinian banana</name>
    <name type="synonym">Musa ensete</name>
    <dbReference type="NCBI Taxonomy" id="4639"/>
    <lineage>
        <taxon>Eukaryota</taxon>
        <taxon>Viridiplantae</taxon>
        <taxon>Streptophyta</taxon>
        <taxon>Embryophyta</taxon>
        <taxon>Tracheophyta</taxon>
        <taxon>Spermatophyta</taxon>
        <taxon>Magnoliopsida</taxon>
        <taxon>Liliopsida</taxon>
        <taxon>Zingiberales</taxon>
        <taxon>Musaceae</taxon>
        <taxon>Ensete</taxon>
    </lineage>
</organism>
<accession>A0AAV8P8T5</accession>
<dbReference type="GO" id="GO:0016491">
    <property type="term" value="F:oxidoreductase activity"/>
    <property type="evidence" value="ECO:0007669"/>
    <property type="project" value="UniProtKB-KW"/>
</dbReference>
<dbReference type="AlphaFoldDB" id="A0AAV8P8T5"/>